<sequence>MPKRKKNKTPYRCSFCRQRLTPLKMAPLDYLRALMFVRPFQCPHCFECFNKPFATIGRLPLIGRLAQGTTFVRAKNQGGVLPQRDGDIGPVNRFFRGIGRAVTNTEKLIGKGFKAVFVPVWDVVCFAPRLLLGKKKKKRRSKGKFLKPTRWNR</sequence>
<name>A0A1P8WFJ9_9PLAN</name>
<protein>
    <submittedName>
        <fullName evidence="1">Uncharacterized protein</fullName>
    </submittedName>
</protein>
<gene>
    <name evidence="1" type="ORF">Fuma_02446</name>
</gene>
<dbReference type="AlphaFoldDB" id="A0A1P8WFJ9"/>
<evidence type="ECO:0000313" key="1">
    <source>
        <dbReference type="EMBL" id="APZ92834.1"/>
    </source>
</evidence>
<dbReference type="EMBL" id="CP017641">
    <property type="protein sequence ID" value="APZ92834.1"/>
    <property type="molecule type" value="Genomic_DNA"/>
</dbReference>
<dbReference type="RefSeq" id="WP_145944137.1">
    <property type="nucleotide sequence ID" value="NZ_CP017641.1"/>
</dbReference>
<reference evidence="1 2" key="1">
    <citation type="journal article" date="2016" name="Front. Microbiol.">
        <title>Fuerstia marisgermanicae gen. nov., sp. nov., an Unusual Member of the Phylum Planctomycetes from the German Wadden Sea.</title>
        <authorList>
            <person name="Kohn T."/>
            <person name="Heuer A."/>
            <person name="Jogler M."/>
            <person name="Vollmers J."/>
            <person name="Boedeker C."/>
            <person name="Bunk B."/>
            <person name="Rast P."/>
            <person name="Borchert D."/>
            <person name="Glockner I."/>
            <person name="Freese H.M."/>
            <person name="Klenk H.P."/>
            <person name="Overmann J."/>
            <person name="Kaster A.K."/>
            <person name="Rohde M."/>
            <person name="Wiegand S."/>
            <person name="Jogler C."/>
        </authorList>
    </citation>
    <scope>NUCLEOTIDE SEQUENCE [LARGE SCALE GENOMIC DNA]</scope>
    <source>
        <strain evidence="1 2">NH11</strain>
    </source>
</reference>
<proteinExistence type="predicted"/>
<organism evidence="1 2">
    <name type="scientific">Fuerstiella marisgermanici</name>
    <dbReference type="NCBI Taxonomy" id="1891926"/>
    <lineage>
        <taxon>Bacteria</taxon>
        <taxon>Pseudomonadati</taxon>
        <taxon>Planctomycetota</taxon>
        <taxon>Planctomycetia</taxon>
        <taxon>Planctomycetales</taxon>
        <taxon>Planctomycetaceae</taxon>
        <taxon>Fuerstiella</taxon>
    </lineage>
</organism>
<dbReference type="Proteomes" id="UP000187735">
    <property type="component" value="Chromosome"/>
</dbReference>
<keyword evidence="2" id="KW-1185">Reference proteome</keyword>
<accession>A0A1P8WFJ9</accession>
<dbReference type="KEGG" id="fmr:Fuma_02446"/>
<evidence type="ECO:0000313" key="2">
    <source>
        <dbReference type="Proteomes" id="UP000187735"/>
    </source>
</evidence>